<dbReference type="Proteomes" id="UP000765509">
    <property type="component" value="Unassembled WGS sequence"/>
</dbReference>
<dbReference type="InterPro" id="IPR015221">
    <property type="entry name" value="Urm1"/>
</dbReference>
<dbReference type="HAMAP" id="MF_03048">
    <property type="entry name" value="Urm1"/>
    <property type="match status" value="1"/>
</dbReference>
<proteinExistence type="inferred from homology"/>
<dbReference type="Gene3D" id="3.10.20.30">
    <property type="match status" value="1"/>
</dbReference>
<reference evidence="7" key="1">
    <citation type="submission" date="2021-03" db="EMBL/GenBank/DDBJ databases">
        <title>Draft genome sequence of rust myrtle Austropuccinia psidii MF-1, a brazilian biotype.</title>
        <authorList>
            <person name="Quecine M.C."/>
            <person name="Pachon D.M.R."/>
            <person name="Bonatelli M.L."/>
            <person name="Correr F.H."/>
            <person name="Franceschini L.M."/>
            <person name="Leite T.F."/>
            <person name="Margarido G.R.A."/>
            <person name="Almeida C.A."/>
            <person name="Ferrarezi J.A."/>
            <person name="Labate C.A."/>
        </authorList>
    </citation>
    <scope>NUCLEOTIDE SEQUENCE</scope>
    <source>
        <strain evidence="7">MF-1</strain>
    </source>
</reference>
<dbReference type="GO" id="GO:0002098">
    <property type="term" value="P:tRNA wobble uridine modification"/>
    <property type="evidence" value="ECO:0007669"/>
    <property type="project" value="UniProtKB-UniRule"/>
</dbReference>
<comment type="similarity">
    <text evidence="5 6">Belongs to the URM1 family.</text>
</comment>
<keyword evidence="4 5" id="KW-0833">Ubl conjugation pathway</keyword>
<evidence type="ECO:0000256" key="2">
    <source>
        <dbReference type="ARBA" id="ARBA00022499"/>
    </source>
</evidence>
<comment type="function">
    <text evidence="5">Acts as a sulfur carrier required for 2-thiolation of mcm(5)S(2)U at tRNA wobble positions of cytosolic tRNA(Lys), tRNA(Glu) and tRNA(Gln). Serves as sulfur donor in tRNA 2-thiolation reaction by being thiocarboxylated (-COSH) at its C-terminus by the MOCS3 homolog UBA4. The sulfur is then transferred to tRNA to form 2-thiolation of mcm(5)S(2)U. Prior mcm(5) tRNA modification by the elongator complex is required for 2-thiolation. Also acts as a ubiquitin-like protein (UBL) that is covalently conjugated via an isopeptide bond to lysine residues of target proteins such as AHP1. The thiocarboxylated form serves as substrate for conjugation and oxidative stress specifically induces the formation of UBL-protein conjugates.</text>
</comment>
<dbReference type="AlphaFoldDB" id="A0A9Q3FUQ7"/>
<organism evidence="7 8">
    <name type="scientific">Austropuccinia psidii MF-1</name>
    <dbReference type="NCBI Taxonomy" id="1389203"/>
    <lineage>
        <taxon>Eukaryota</taxon>
        <taxon>Fungi</taxon>
        <taxon>Dikarya</taxon>
        <taxon>Basidiomycota</taxon>
        <taxon>Pucciniomycotina</taxon>
        <taxon>Pucciniomycetes</taxon>
        <taxon>Pucciniales</taxon>
        <taxon>Sphaerophragmiaceae</taxon>
        <taxon>Austropuccinia</taxon>
    </lineage>
</organism>
<keyword evidence="3 5" id="KW-0819">tRNA processing</keyword>
<evidence type="ECO:0000313" key="7">
    <source>
        <dbReference type="EMBL" id="MBW0545564.1"/>
    </source>
</evidence>
<gene>
    <name evidence="5" type="primary">URM1</name>
    <name evidence="7" type="ORF">O181_085279</name>
</gene>
<comment type="PTM">
    <text evidence="5">C-terminal thiocarboxylation occurs in 2 steps, it is first acyl-adenylated (-COAMP) via the hesA/moeB/thiF part of UBA4, then thiocarboxylated (-COSH) via the rhodanese domain of UBA4.</text>
</comment>
<keyword evidence="2 5" id="KW-1017">Isopeptide bond</keyword>
<protein>
    <recommendedName>
        <fullName evidence="5 6">Ubiquitin-related modifier 1</fullName>
    </recommendedName>
</protein>
<feature type="modified residue" description="1-thioglycine" evidence="5">
    <location>
        <position position="123"/>
    </location>
</feature>
<evidence type="ECO:0000256" key="1">
    <source>
        <dbReference type="ARBA" id="ARBA00022490"/>
    </source>
</evidence>
<evidence type="ECO:0000256" key="5">
    <source>
        <dbReference type="HAMAP-Rule" id="MF_03048"/>
    </source>
</evidence>
<comment type="subcellular location">
    <subcellularLocation>
        <location evidence="5 6">Cytoplasm</location>
    </subcellularLocation>
</comment>
<dbReference type="PANTHER" id="PTHR14986">
    <property type="entry name" value="RURM1 PROTEIN"/>
    <property type="match status" value="1"/>
</dbReference>
<evidence type="ECO:0000256" key="3">
    <source>
        <dbReference type="ARBA" id="ARBA00022694"/>
    </source>
</evidence>
<dbReference type="EMBL" id="AVOT02050492">
    <property type="protein sequence ID" value="MBW0545564.1"/>
    <property type="molecule type" value="Genomic_DNA"/>
</dbReference>
<dbReference type="GO" id="GO:0005829">
    <property type="term" value="C:cytosol"/>
    <property type="evidence" value="ECO:0007669"/>
    <property type="project" value="UniProtKB-UniRule"/>
</dbReference>
<dbReference type="OrthoDB" id="10248987at2759"/>
<feature type="cross-link" description="Glycyl lysine isopeptide (Gly-Lys) (interchain with K-? in acceptor proteins)" evidence="5">
    <location>
        <position position="123"/>
    </location>
</feature>
<keyword evidence="8" id="KW-1185">Reference proteome</keyword>
<dbReference type="Pfam" id="PF09138">
    <property type="entry name" value="Urm1"/>
    <property type="match status" value="1"/>
</dbReference>
<keyword evidence="1 5" id="KW-0963">Cytoplasm</keyword>
<sequence>MTELQEHVTAGGFTGDGTENENVIELKVEFGGGLETLFSNAKSISITLPTPHTIRNLIQVLSLQVKPQSSMSLFCSTGPDWDIKPGILPLVNDEDWELLEPSGMEAILKNKDNVLFISTLHGG</sequence>
<dbReference type="GO" id="GO:0034227">
    <property type="term" value="P:tRNA thio-modification"/>
    <property type="evidence" value="ECO:0007669"/>
    <property type="project" value="UniProtKB-UniRule"/>
</dbReference>
<evidence type="ECO:0000313" key="8">
    <source>
        <dbReference type="Proteomes" id="UP000765509"/>
    </source>
</evidence>
<comment type="pathway">
    <text evidence="5 6">tRNA modification; 5-methoxycarbonylmethyl-2-thiouridine-tRNA biosynthesis.</text>
</comment>
<comment type="caution">
    <text evidence="7">The sequence shown here is derived from an EMBL/GenBank/DDBJ whole genome shotgun (WGS) entry which is preliminary data.</text>
</comment>
<evidence type="ECO:0000256" key="4">
    <source>
        <dbReference type="ARBA" id="ARBA00022786"/>
    </source>
</evidence>
<evidence type="ECO:0000256" key="6">
    <source>
        <dbReference type="RuleBase" id="RU361182"/>
    </source>
</evidence>
<dbReference type="GO" id="GO:0032447">
    <property type="term" value="P:protein urmylation"/>
    <property type="evidence" value="ECO:0007669"/>
    <property type="project" value="UniProtKB-UniRule"/>
</dbReference>
<name>A0A9Q3FUQ7_9BASI</name>
<accession>A0A9Q3FUQ7</accession>
<dbReference type="InterPro" id="IPR016155">
    <property type="entry name" value="Mopterin_synth/thiamin_S_b"/>
</dbReference>
<dbReference type="SUPFAM" id="SSF54285">
    <property type="entry name" value="MoaD/ThiS"/>
    <property type="match status" value="1"/>
</dbReference>
<dbReference type="InterPro" id="IPR012675">
    <property type="entry name" value="Beta-grasp_dom_sf"/>
</dbReference>